<accession>A0A133NBW9</accession>
<dbReference type="InterPro" id="IPR036412">
    <property type="entry name" value="HAD-like_sf"/>
</dbReference>
<evidence type="ECO:0000313" key="3">
    <source>
        <dbReference type="Proteomes" id="UP000070646"/>
    </source>
</evidence>
<keyword evidence="1" id="KW-0812">Transmembrane</keyword>
<feature type="transmembrane region" description="Helical" evidence="1">
    <location>
        <begin position="16"/>
        <end position="34"/>
    </location>
</feature>
<dbReference type="PANTHER" id="PTHR18901:SF38">
    <property type="entry name" value="PSEUDOURIDINE-5'-PHOSPHATASE"/>
    <property type="match status" value="1"/>
</dbReference>
<dbReference type="Gene3D" id="1.10.150.240">
    <property type="entry name" value="Putative phosphatase, domain 2"/>
    <property type="match status" value="1"/>
</dbReference>
<keyword evidence="1" id="KW-1133">Transmembrane helix</keyword>
<dbReference type="PRINTS" id="PR00413">
    <property type="entry name" value="HADHALOGNASE"/>
</dbReference>
<dbReference type="InterPro" id="IPR023198">
    <property type="entry name" value="PGP-like_dom2"/>
</dbReference>
<name>A0A133NBW9_CLOPF</name>
<reference evidence="2 3" key="1">
    <citation type="submission" date="2016-01" db="EMBL/GenBank/DDBJ databases">
        <authorList>
            <person name="Oliw E.H."/>
        </authorList>
    </citation>
    <scope>NUCLEOTIDE SEQUENCE [LARGE SCALE GENOMIC DNA]</scope>
    <source>
        <strain evidence="2 3">MJR7757A</strain>
    </source>
</reference>
<dbReference type="NCBIfam" id="TIGR01549">
    <property type="entry name" value="HAD-SF-IA-v1"/>
    <property type="match status" value="1"/>
</dbReference>
<dbReference type="SUPFAM" id="SSF56784">
    <property type="entry name" value="HAD-like"/>
    <property type="match status" value="1"/>
</dbReference>
<dbReference type="CDD" id="cd07505">
    <property type="entry name" value="HAD_BPGM-like"/>
    <property type="match status" value="1"/>
</dbReference>
<protein>
    <submittedName>
        <fullName evidence="2">HAD hydrolase, family IA, variant 3</fullName>
    </submittedName>
</protein>
<dbReference type="InterPro" id="IPR006439">
    <property type="entry name" value="HAD-SF_hydro_IA"/>
</dbReference>
<dbReference type="GO" id="GO:0016791">
    <property type="term" value="F:phosphatase activity"/>
    <property type="evidence" value="ECO:0007669"/>
    <property type="project" value="TreeGrafter"/>
</dbReference>
<evidence type="ECO:0000256" key="1">
    <source>
        <dbReference type="SAM" id="Phobius"/>
    </source>
</evidence>
<dbReference type="Pfam" id="PF13419">
    <property type="entry name" value="HAD_2"/>
    <property type="match status" value="1"/>
</dbReference>
<comment type="caution">
    <text evidence="2">The sequence shown here is derived from an EMBL/GenBank/DDBJ whole genome shotgun (WGS) entry which is preliminary data.</text>
</comment>
<dbReference type="SFLD" id="SFLDS00003">
    <property type="entry name" value="Haloacid_Dehalogenase"/>
    <property type="match status" value="1"/>
</dbReference>
<keyword evidence="2" id="KW-0378">Hydrolase</keyword>
<sequence>MRIKKKYLFLKENSKTYLLISLIFSLTFYIIYMLNCIGGEATMLSNIKGVIFDLDGTLVDSMGVWAKIDSDYLTDLGLEVPKNLKEEITHLGFKEVAKYFKKRFNIASSEEEIMKTWHDMAYVEYKNNIKLKSGAREFLEQLKESNVKIGLATSNSYPLLEVCLKSNDIFHLFDSITITGEVSRGKDFPDVYLLAAERLGLEPKECAVFEDILPAVKGALSAGMKVFAVEEHTVSEEEKAQIKEIVHEYIDSFNDLLVN</sequence>
<gene>
    <name evidence="2" type="ORF">HMPREF3222_00680</name>
</gene>
<dbReference type="InterPro" id="IPR041492">
    <property type="entry name" value="HAD_2"/>
</dbReference>
<dbReference type="EMBL" id="LRPU01000025">
    <property type="protein sequence ID" value="KXA13791.1"/>
    <property type="molecule type" value="Genomic_DNA"/>
</dbReference>
<dbReference type="PATRIC" id="fig|1502.174.peg.685"/>
<dbReference type="InterPro" id="IPR023214">
    <property type="entry name" value="HAD_sf"/>
</dbReference>
<dbReference type="NCBIfam" id="TIGR01509">
    <property type="entry name" value="HAD-SF-IA-v3"/>
    <property type="match status" value="1"/>
</dbReference>
<dbReference type="Gene3D" id="3.40.50.1000">
    <property type="entry name" value="HAD superfamily/HAD-like"/>
    <property type="match status" value="1"/>
</dbReference>
<dbReference type="Proteomes" id="UP000070646">
    <property type="component" value="Unassembled WGS sequence"/>
</dbReference>
<keyword evidence="1" id="KW-0472">Membrane</keyword>
<dbReference type="AlphaFoldDB" id="A0A133NBW9"/>
<organism evidence="2 3">
    <name type="scientific">Clostridium perfringens</name>
    <dbReference type="NCBI Taxonomy" id="1502"/>
    <lineage>
        <taxon>Bacteria</taxon>
        <taxon>Bacillati</taxon>
        <taxon>Bacillota</taxon>
        <taxon>Clostridia</taxon>
        <taxon>Eubacteriales</taxon>
        <taxon>Clostridiaceae</taxon>
        <taxon>Clostridium</taxon>
    </lineage>
</organism>
<dbReference type="SFLD" id="SFLDG01129">
    <property type="entry name" value="C1.5:_HAD__Beta-PGM__Phosphata"/>
    <property type="match status" value="1"/>
</dbReference>
<proteinExistence type="predicted"/>
<dbReference type="PANTHER" id="PTHR18901">
    <property type="entry name" value="2-DEOXYGLUCOSE-6-PHOSPHATE PHOSPHATASE 2"/>
    <property type="match status" value="1"/>
</dbReference>
<evidence type="ECO:0000313" key="2">
    <source>
        <dbReference type="EMBL" id="KXA13791.1"/>
    </source>
</evidence>